<keyword evidence="3 4" id="KW-0175">Coiled coil</keyword>
<dbReference type="InParanoid" id="C5DFC9"/>
<dbReference type="GO" id="GO:0000139">
    <property type="term" value="C:Golgi membrane"/>
    <property type="evidence" value="ECO:0007669"/>
    <property type="project" value="InterPro"/>
</dbReference>
<protein>
    <submittedName>
        <fullName evidence="8">KLTH0D14102p</fullName>
    </submittedName>
</protein>
<accession>C5DFC9</accession>
<dbReference type="Pfam" id="PF04869">
    <property type="entry name" value="Uso1_p115_head"/>
    <property type="match status" value="1"/>
</dbReference>
<dbReference type="eggNOG" id="KOG0946">
    <property type="taxonomic scope" value="Eukaryota"/>
</dbReference>
<dbReference type="GO" id="GO:0006886">
    <property type="term" value="P:intracellular protein transport"/>
    <property type="evidence" value="ECO:0007669"/>
    <property type="project" value="InterPro"/>
</dbReference>
<dbReference type="InterPro" id="IPR006953">
    <property type="entry name" value="Vesicle_Uso1_P115_head"/>
</dbReference>
<feature type="region of interest" description="Disordered" evidence="5">
    <location>
        <begin position="1692"/>
        <end position="1712"/>
    </location>
</feature>
<gene>
    <name evidence="8" type="ordered locus">KLTH0D14102g</name>
</gene>
<keyword evidence="9" id="KW-1185">Reference proteome</keyword>
<dbReference type="GeneID" id="8295566"/>
<dbReference type="PANTHER" id="PTHR10013">
    <property type="entry name" value="GENERAL VESICULAR TRANSPORT FACTOR P115"/>
    <property type="match status" value="1"/>
</dbReference>
<dbReference type="InterPro" id="IPR011989">
    <property type="entry name" value="ARM-like"/>
</dbReference>
<dbReference type="Pfam" id="PF04871">
    <property type="entry name" value="Uso1_p115_C"/>
    <property type="match status" value="1"/>
</dbReference>
<evidence type="ECO:0000259" key="7">
    <source>
        <dbReference type="Pfam" id="PF04871"/>
    </source>
</evidence>
<dbReference type="FunCoup" id="C5DFC9">
    <property type="interactions" value="288"/>
</dbReference>
<feature type="domain" description="Uso1/p115-like vesicle tethering protein C-terminal" evidence="7">
    <location>
        <begin position="1589"/>
        <end position="1712"/>
    </location>
</feature>
<feature type="compositionally biased region" description="Acidic residues" evidence="5">
    <location>
        <begin position="1698"/>
        <end position="1712"/>
    </location>
</feature>
<dbReference type="GO" id="GO:0005795">
    <property type="term" value="C:Golgi stack"/>
    <property type="evidence" value="ECO:0007669"/>
    <property type="project" value="TreeGrafter"/>
</dbReference>
<sequence length="1712" mass="196086">MALFQGLIQPPKIQSAEETIPTLCDRVENATLISDRRSAVLGLKAFSRDYREAVIASGLKPLISTLKKDSIDEDSVKAILETLLILFIRGEGDADLTRNWISQQSRLQNGKYPSPLIMKQERQSVDQFSLWIADFMTQNDELVQLFIKLLETENFHIRLYTTQLLEAFVASRPSRTRDAILSIPVGISALVSLLDDIHEPVRDEAILLLMVVANNSPHIQKLVAFENIFQRLFAIIKEEGGLRGSLVVSDCLSLIVNLLSYSTSNQTLFLETGNLPQMASLLNEPMEEEFFWNDQRLLNIKTTLEILRLTVEPHSTTTPRNQKALSDSHLLMIVLRLALSRSTPNSVRPYALSTAADMIRENEKVQSEFRKIDAPLFDPSLGTNQTQEEQDLVPIVDLLLNWCFFANSIHTFDIRYASSELIKAYLANNHILRMSFINSQASLFEESNDILNGSENILSKPCIFNILLDYDPELKLNPYKLFFAVDLLMFLFDQDHAEELKEVVRNVKCPDLSTEEDPQEMTSPIQTICELTLTSFSLEDPRVSISYLCLLIFWIFGDSGAVDDFLSHRVTLKSLISSSAHIQRDDSTINCLICMLLGVAYEFSTPKSSLSRSEYFALLNKSIGADNYSFRIKQFTENSLFTSSREMKGVLDSVETDVTGLPKIYFSSYFKKLLRNNLYRIQTAMKRGPDFQIKDKVSFESLEKLIQQKTQLEEALLKSEESSKGQIEDLNRSLEELQKALKSTEDEKKAAELDLENVRASFKNLEDNYSGTKEELNLLQKENSDLVATNSKIENTKKDLELKFNNNRDALTKLEKELSIVCEQKKAAEDGINKMNRELLVLSREHNELKNTSTKSKNELEKVLAASNEELKRLQDFTREKDSSIEKSRAELERLKSENKALLLEKDNASRNSAELKSRLANQELLVSKLTTKLKDIAEKYKSIEQAKASKEHELAEVSESNQTKILSLQSEIVELRQQYDSMKHDKDNMLTETKKLKKSLEDAERSRSEAAYEIKQLKSELDHSSKEIEQLNSSSEEKSKNLADAVNTFNKARNELESLNKTLAEANDKLRSRESTIESLEEKLQELKKSSDEKIASLEKSRKDLEKFQQKFRDLELEKSKTQDALTDLQKALQDEKNNHQESLQLQKDKIKQLALEKENSAESTEALKSEVSKLRQTVEDLNKSHKLVHEDYEKKVSELKKKTVSLQDESSLRLQEVSALNTELEETRSRAEKLEEQATDLKEKHKNICNEIKSKVKQEKEKDSRILVLDKEMKSAKTDLSDIVHKLEASNSEIAKLQEIKAEFESQELEGKKQKEDFDAEIKTLRAKLKEKSAEVEKERKMLNEGSSNLEQEYSRKISQLEEELESLESKHSLKHQESDNEKRKLSGLLKKSESSATEKNRELECVRESMKKLRESLKDKEQQSEQLSSLQKTQSDKMREELGLANQKLEEAREKGRKHKENLEVALSQKASEVKKLKDQALNYLSKLDEKEAIINESKVQLETAKRDSDELKSSMDSKIKKSQETLSKAENERDQLRLELDLSKEKLEVNNQRLHELDATEAQLKDLKMTIENNLHLLSNSEAAKRNYEARSKSLAQECEKVSSTLKEVASQKDEVESKLRTSENALSTHAKKIAETELQQNTEVKRLEDEIAKLKKQAEDRSEVDDLMLLVTELDEKNQKYRNKLKALGADFSSDEEDEEEDEEDED</sequence>
<evidence type="ECO:0000256" key="4">
    <source>
        <dbReference type="SAM" id="Coils"/>
    </source>
</evidence>
<feature type="compositionally biased region" description="Basic and acidic residues" evidence="5">
    <location>
        <begin position="1507"/>
        <end position="1537"/>
    </location>
</feature>
<evidence type="ECO:0000256" key="5">
    <source>
        <dbReference type="SAM" id="MobiDB-lite"/>
    </source>
</evidence>
<dbReference type="GO" id="GO:0048280">
    <property type="term" value="P:vesicle fusion with Golgi apparatus"/>
    <property type="evidence" value="ECO:0007669"/>
    <property type="project" value="InterPro"/>
</dbReference>
<dbReference type="InterPro" id="IPR024095">
    <property type="entry name" value="Vesicle_P115"/>
</dbReference>
<dbReference type="STRING" id="559295.C5DFC9"/>
<dbReference type="GO" id="GO:0006888">
    <property type="term" value="P:endoplasmic reticulum to Golgi vesicle-mediated transport"/>
    <property type="evidence" value="ECO:0007669"/>
    <property type="project" value="TreeGrafter"/>
</dbReference>
<name>C5DFC9_LACTC</name>
<dbReference type="Gene3D" id="1.25.10.10">
    <property type="entry name" value="Leucine-rich Repeat Variant"/>
    <property type="match status" value="1"/>
</dbReference>
<dbReference type="OMA" id="FFWNDQR"/>
<dbReference type="GO" id="GO:0012507">
    <property type="term" value="C:ER to Golgi transport vesicle membrane"/>
    <property type="evidence" value="ECO:0007669"/>
    <property type="project" value="TreeGrafter"/>
</dbReference>
<dbReference type="GO" id="GO:0005783">
    <property type="term" value="C:endoplasmic reticulum"/>
    <property type="evidence" value="ECO:0007669"/>
    <property type="project" value="TreeGrafter"/>
</dbReference>
<feature type="compositionally biased region" description="Basic and acidic residues" evidence="5">
    <location>
        <begin position="1332"/>
        <end position="1345"/>
    </location>
</feature>
<organism evidence="8 9">
    <name type="scientific">Lachancea thermotolerans (strain ATCC 56472 / CBS 6340 / NRRL Y-8284)</name>
    <name type="common">Yeast</name>
    <name type="synonym">Kluyveromyces thermotolerans</name>
    <dbReference type="NCBI Taxonomy" id="559295"/>
    <lineage>
        <taxon>Eukaryota</taxon>
        <taxon>Fungi</taxon>
        <taxon>Dikarya</taxon>
        <taxon>Ascomycota</taxon>
        <taxon>Saccharomycotina</taxon>
        <taxon>Saccharomycetes</taxon>
        <taxon>Saccharomycetales</taxon>
        <taxon>Saccharomycetaceae</taxon>
        <taxon>Lachancea</taxon>
    </lineage>
</organism>
<dbReference type="Gene3D" id="1.10.287.1490">
    <property type="match status" value="1"/>
</dbReference>
<dbReference type="EMBL" id="CU928168">
    <property type="protein sequence ID" value="CAR22884.1"/>
    <property type="molecule type" value="Genomic_DNA"/>
</dbReference>
<feature type="region of interest" description="Disordered" evidence="5">
    <location>
        <begin position="1504"/>
        <end position="1537"/>
    </location>
</feature>
<comment type="subcellular location">
    <subcellularLocation>
        <location evidence="1">Golgi apparatus</location>
    </subcellularLocation>
</comment>
<feature type="compositionally biased region" description="Low complexity" evidence="5">
    <location>
        <begin position="1427"/>
        <end position="1436"/>
    </location>
</feature>
<dbReference type="HOGENOM" id="CLU_001063_0_0_1"/>
<evidence type="ECO:0000313" key="8">
    <source>
        <dbReference type="EMBL" id="CAR22884.1"/>
    </source>
</evidence>
<keyword evidence="2" id="KW-0333">Golgi apparatus</keyword>
<proteinExistence type="predicted"/>
<dbReference type="InterPro" id="IPR006955">
    <property type="entry name" value="Uso1_p115_C"/>
</dbReference>
<dbReference type="KEGG" id="lth:KLTH0D14102g"/>
<reference evidence="8 9" key="1">
    <citation type="journal article" date="2009" name="Genome Res.">
        <title>Comparative genomics of protoploid Saccharomycetaceae.</title>
        <authorList>
            <consortium name="The Genolevures Consortium"/>
            <person name="Souciet J.-L."/>
            <person name="Dujon B."/>
            <person name="Gaillardin C."/>
            <person name="Johnston M."/>
            <person name="Baret P.V."/>
            <person name="Cliften P."/>
            <person name="Sherman D.J."/>
            <person name="Weissenbach J."/>
            <person name="Westhof E."/>
            <person name="Wincker P."/>
            <person name="Jubin C."/>
            <person name="Poulain J."/>
            <person name="Barbe V."/>
            <person name="Segurens B."/>
            <person name="Artiguenave F."/>
            <person name="Anthouard V."/>
            <person name="Vacherie B."/>
            <person name="Val M.-E."/>
            <person name="Fulton R.S."/>
            <person name="Minx P."/>
            <person name="Wilson R."/>
            <person name="Durrens P."/>
            <person name="Jean G."/>
            <person name="Marck C."/>
            <person name="Martin T."/>
            <person name="Nikolski M."/>
            <person name="Rolland T."/>
            <person name="Seret M.-L."/>
            <person name="Casaregola S."/>
            <person name="Despons L."/>
            <person name="Fairhead C."/>
            <person name="Fischer G."/>
            <person name="Lafontaine I."/>
            <person name="Leh V."/>
            <person name="Lemaire M."/>
            <person name="de Montigny J."/>
            <person name="Neuveglise C."/>
            <person name="Thierry A."/>
            <person name="Blanc-Lenfle I."/>
            <person name="Bleykasten C."/>
            <person name="Diffels J."/>
            <person name="Fritsch E."/>
            <person name="Frangeul L."/>
            <person name="Goeffon A."/>
            <person name="Jauniaux N."/>
            <person name="Kachouri-Lafond R."/>
            <person name="Payen C."/>
            <person name="Potier S."/>
            <person name="Pribylova L."/>
            <person name="Ozanne C."/>
            <person name="Richard G.-F."/>
            <person name="Sacerdot C."/>
            <person name="Straub M.-L."/>
            <person name="Talla E."/>
        </authorList>
    </citation>
    <scope>NUCLEOTIDE SEQUENCE [LARGE SCALE GENOMIC DNA]</scope>
    <source>
        <strain evidence="9">ATCC 56472 / CBS 6340 / NRRL Y-8284</strain>
    </source>
</reference>
<feature type="coiled-coil region" evidence="4">
    <location>
        <begin position="702"/>
        <end position="1264"/>
    </location>
</feature>
<evidence type="ECO:0000256" key="3">
    <source>
        <dbReference type="ARBA" id="ARBA00023054"/>
    </source>
</evidence>
<dbReference type="GO" id="GO:0048211">
    <property type="term" value="P:Golgi vesicle docking"/>
    <property type="evidence" value="ECO:0007669"/>
    <property type="project" value="TreeGrafter"/>
</dbReference>
<feature type="domain" description="Vesicle tethering protein Uso1/P115-like head" evidence="6">
    <location>
        <begin position="362"/>
        <end position="684"/>
    </location>
</feature>
<dbReference type="RefSeq" id="XP_002553322.1">
    <property type="nucleotide sequence ID" value="XM_002553276.1"/>
</dbReference>
<dbReference type="InterPro" id="IPR016024">
    <property type="entry name" value="ARM-type_fold"/>
</dbReference>
<dbReference type="OrthoDB" id="198977at2759"/>
<feature type="compositionally biased region" description="Basic and acidic residues" evidence="5">
    <location>
        <begin position="1370"/>
        <end position="1426"/>
    </location>
</feature>
<dbReference type="Proteomes" id="UP000002036">
    <property type="component" value="Chromosome D"/>
</dbReference>
<feature type="region of interest" description="Disordered" evidence="5">
    <location>
        <begin position="1332"/>
        <end position="1448"/>
    </location>
</feature>
<dbReference type="SUPFAM" id="SSF48371">
    <property type="entry name" value="ARM repeat"/>
    <property type="match status" value="1"/>
</dbReference>
<evidence type="ECO:0000256" key="2">
    <source>
        <dbReference type="ARBA" id="ARBA00023034"/>
    </source>
</evidence>
<feature type="compositionally biased region" description="Basic and acidic residues" evidence="5">
    <location>
        <begin position="1437"/>
        <end position="1448"/>
    </location>
</feature>
<evidence type="ECO:0000259" key="6">
    <source>
        <dbReference type="Pfam" id="PF04869"/>
    </source>
</evidence>
<dbReference type="PANTHER" id="PTHR10013:SF0">
    <property type="entry name" value="GENERAL VESICULAR TRANSPORT FACTOR P115"/>
    <property type="match status" value="1"/>
</dbReference>
<evidence type="ECO:0000313" key="9">
    <source>
        <dbReference type="Proteomes" id="UP000002036"/>
    </source>
</evidence>
<evidence type="ECO:0000256" key="1">
    <source>
        <dbReference type="ARBA" id="ARBA00004555"/>
    </source>
</evidence>